<dbReference type="EMBL" id="BOSM01000016">
    <property type="protein sequence ID" value="GIP61311.1"/>
    <property type="molecule type" value="Genomic_DNA"/>
</dbReference>
<protein>
    <submittedName>
        <fullName evidence="1">Uncharacterized protein</fullName>
    </submittedName>
</protein>
<name>A0ABQ4MZD7_9BACL</name>
<sequence>MKRWYIKYPVVNNKLYGELKQQQKIKLAIDRRMLYDKKVAAETTVASENKVDL</sequence>
<reference evidence="1 2" key="1">
    <citation type="submission" date="2021-03" db="EMBL/GenBank/DDBJ databases">
        <title>Antimicrobial resistance genes in bacteria isolated from Japanese honey, and their potential for conferring macrolide and lincosamide resistance in the American foulbrood pathogen Paenibacillus larvae.</title>
        <authorList>
            <person name="Okamoto M."/>
            <person name="Kumagai M."/>
            <person name="Kanamori H."/>
            <person name="Takamatsu D."/>
        </authorList>
    </citation>
    <scope>NUCLEOTIDE SEQUENCE [LARGE SCALE GENOMIC DNA]</scope>
    <source>
        <strain evidence="1 2">J15TS10</strain>
    </source>
</reference>
<dbReference type="Proteomes" id="UP000681290">
    <property type="component" value="Unassembled WGS sequence"/>
</dbReference>
<dbReference type="RefSeq" id="WP_213595405.1">
    <property type="nucleotide sequence ID" value="NZ_BOSM01000016.1"/>
</dbReference>
<comment type="caution">
    <text evidence="1">The sequence shown here is derived from an EMBL/GenBank/DDBJ whole genome shotgun (WGS) entry which is preliminary data.</text>
</comment>
<gene>
    <name evidence="1" type="ORF">J15TS10_51250</name>
</gene>
<proteinExistence type="predicted"/>
<organism evidence="1 2">
    <name type="scientific">Paenibacillus woosongensis</name>
    <dbReference type="NCBI Taxonomy" id="307580"/>
    <lineage>
        <taxon>Bacteria</taxon>
        <taxon>Bacillati</taxon>
        <taxon>Bacillota</taxon>
        <taxon>Bacilli</taxon>
        <taxon>Bacillales</taxon>
        <taxon>Paenibacillaceae</taxon>
        <taxon>Paenibacillus</taxon>
    </lineage>
</organism>
<evidence type="ECO:0000313" key="2">
    <source>
        <dbReference type="Proteomes" id="UP000681290"/>
    </source>
</evidence>
<evidence type="ECO:0000313" key="1">
    <source>
        <dbReference type="EMBL" id="GIP61311.1"/>
    </source>
</evidence>
<accession>A0ABQ4MZD7</accession>
<keyword evidence="2" id="KW-1185">Reference proteome</keyword>